<keyword evidence="7 14" id="KW-0812">Transmembrane</keyword>
<feature type="transmembrane region" description="Helical" evidence="14">
    <location>
        <begin position="324"/>
        <end position="343"/>
    </location>
</feature>
<keyword evidence="6 14" id="KW-0808">Transferase</keyword>
<feature type="transmembrane region" description="Helical" evidence="14">
    <location>
        <begin position="120"/>
        <end position="137"/>
    </location>
</feature>
<dbReference type="EMBL" id="CBTN010000039">
    <property type="protein sequence ID" value="CDH56650.1"/>
    <property type="molecule type" value="Genomic_DNA"/>
</dbReference>
<comment type="function">
    <text evidence="11 14">Dol-P-Man:Man(5)GlcNAc(2)-PP-Dol alpha-1,3-mannosyltransferase that operates in the biosynthetic pathway of dolichol-linked oligosaccharides, the glycan precursors employed in protein asparagine (N)-glycosylation. The assembly of dolichol-linked oligosaccharides begins on the cytosolic side of the endoplasmic reticulum membrane and finishes in its lumen. The sequential addition of sugars to dolichol pyrophosphate produces dolichol-linked oligosaccharides containing fourteen sugars, including two GlcNAcs, nine mannoses and three glucoses. Once assembled, the oligosaccharide is transferred from the lipid to nascent proteins by oligosaccharyltransferases. In the lumen of the endoplasmic reticulum, adds the first dolichyl beta-D-mannosyl phosphate derived mannose in an alpha-1,3 linkage to Man(5)GlcNAc(2)-PP-dolichol to produce Man(6)GlcNAc(2)-PP-dolichol.</text>
</comment>
<evidence type="ECO:0000256" key="5">
    <source>
        <dbReference type="ARBA" id="ARBA00022676"/>
    </source>
</evidence>
<keyword evidence="8 14" id="KW-0256">Endoplasmic reticulum</keyword>
<proteinExistence type="inferred from homology"/>
<evidence type="ECO:0000256" key="9">
    <source>
        <dbReference type="ARBA" id="ARBA00022989"/>
    </source>
</evidence>
<evidence type="ECO:0000256" key="13">
    <source>
        <dbReference type="ARBA" id="ARBA00093457"/>
    </source>
</evidence>
<comment type="pathway">
    <text evidence="2 14">Protein modification; protein glycosylation.</text>
</comment>
<feature type="transmembrane region" description="Helical" evidence="14">
    <location>
        <begin position="92"/>
        <end position="108"/>
    </location>
</feature>
<evidence type="ECO:0000256" key="11">
    <source>
        <dbReference type="ARBA" id="ARBA00044743"/>
    </source>
</evidence>
<dbReference type="OrthoDB" id="20028at2759"/>
<evidence type="ECO:0000313" key="16">
    <source>
        <dbReference type="Proteomes" id="UP000027586"/>
    </source>
</evidence>
<feature type="transmembrane region" description="Helical" evidence="14">
    <location>
        <begin position="193"/>
        <end position="216"/>
    </location>
</feature>
<keyword evidence="16" id="KW-1185">Reference proteome</keyword>
<comment type="subcellular location">
    <subcellularLocation>
        <location evidence="1 14">Endoplasmic reticulum membrane</location>
        <topology evidence="1 14">Multi-pass membrane protein</topology>
    </subcellularLocation>
</comment>
<evidence type="ECO:0000256" key="4">
    <source>
        <dbReference type="ARBA" id="ARBA00015561"/>
    </source>
</evidence>
<dbReference type="Proteomes" id="UP000027586">
    <property type="component" value="Unassembled WGS sequence"/>
</dbReference>
<dbReference type="UniPathway" id="UPA00378"/>
<dbReference type="GO" id="GO:0005789">
    <property type="term" value="C:endoplasmic reticulum membrane"/>
    <property type="evidence" value="ECO:0007669"/>
    <property type="project" value="UniProtKB-SubCell"/>
</dbReference>
<comment type="similarity">
    <text evidence="13">Belongs to the glycosyltransferase ALG3 family.</text>
</comment>
<dbReference type="AlphaFoldDB" id="A0A068S3T8"/>
<feature type="transmembrane region" description="Helical" evidence="14">
    <location>
        <begin position="396"/>
        <end position="413"/>
    </location>
</feature>
<keyword evidence="9 14" id="KW-1133">Transmembrane helix</keyword>
<dbReference type="PANTHER" id="PTHR12646:SF0">
    <property type="entry name" value="DOL-P-MAN:MAN(5)GLCNAC(2)-PP-DOL ALPHA-1,3-MANNOSYLTRANSFERASE"/>
    <property type="match status" value="1"/>
</dbReference>
<evidence type="ECO:0000256" key="6">
    <source>
        <dbReference type="ARBA" id="ARBA00022679"/>
    </source>
</evidence>
<dbReference type="GO" id="GO:0052925">
    <property type="term" value="F:dol-P-Man:Man(5)GlcNAc(2)-PP-Dol alpha-1,3-mannosyltransferase activity"/>
    <property type="evidence" value="ECO:0007669"/>
    <property type="project" value="UniProtKB-EC"/>
</dbReference>
<name>A0A068S3T8_9FUNG</name>
<comment type="caution">
    <text evidence="15">The sequence shown here is derived from an EMBL/GenBank/DDBJ whole genome shotgun (WGS) entry which is preliminary data.</text>
</comment>
<dbReference type="GO" id="GO:0018279">
    <property type="term" value="P:protein N-linked glycosylation via asparagine"/>
    <property type="evidence" value="ECO:0007669"/>
    <property type="project" value="EnsemblFungi"/>
</dbReference>
<evidence type="ECO:0000256" key="2">
    <source>
        <dbReference type="ARBA" id="ARBA00004922"/>
    </source>
</evidence>
<dbReference type="GO" id="GO:0006488">
    <property type="term" value="P:dolichol-linked oligosaccharide biosynthetic process"/>
    <property type="evidence" value="ECO:0007669"/>
    <property type="project" value="EnsemblFungi"/>
</dbReference>
<dbReference type="Pfam" id="PF05208">
    <property type="entry name" value="ALG3"/>
    <property type="match status" value="1"/>
</dbReference>
<gene>
    <name evidence="15" type="ORF">LCOR_07671.1</name>
</gene>
<evidence type="ECO:0000256" key="8">
    <source>
        <dbReference type="ARBA" id="ARBA00022824"/>
    </source>
</evidence>
<organism evidence="15 16">
    <name type="scientific">Lichtheimia corymbifera JMRC:FSU:9682</name>
    <dbReference type="NCBI Taxonomy" id="1263082"/>
    <lineage>
        <taxon>Eukaryota</taxon>
        <taxon>Fungi</taxon>
        <taxon>Fungi incertae sedis</taxon>
        <taxon>Mucoromycota</taxon>
        <taxon>Mucoromycotina</taxon>
        <taxon>Mucoromycetes</taxon>
        <taxon>Mucorales</taxon>
        <taxon>Lichtheimiaceae</taxon>
        <taxon>Lichtheimia</taxon>
    </lineage>
</organism>
<dbReference type="PANTHER" id="PTHR12646">
    <property type="entry name" value="NOT56 - RELATED"/>
    <property type="match status" value="1"/>
</dbReference>
<sequence length="417" mass="48360">MVSYLLSKRPFLHASMDITERIIAFPRRLLFDRDYFWYLASLLLVGELVFNGLIINKVAYTEIDWVAYMQEVKGFLDGERDYMQLRGDTGPLVYPAGFVYVYSALYYLTDLGNNIRLAQYVFAGIYVATQAIVFAIYRQSKKIPPYTLILLCISKRLHSIYVLRCFNDPVAMLFMYCCILAMLHRRWLASCILYSAALSIKMNVLLFFPAFGVLLWQSLGAWTTLFYLCVIAGIQVGLAYPFLTTYPGSYMARAFEFSRVFDYRWTVNWRMVDEKVFVSREFANALLLGHIMVLFLFVAFVWCKGHLIRVFIDGFQNKRRIISVDEIIITMFTSNFIGIVFARSLHYQFYSWYFHCLPYLLTRSVPGKSLSKAVIRTIVLIIIEFCWLTFPSTEASSWSLVTAHALILVGLFVKANE</sequence>
<evidence type="ECO:0000256" key="10">
    <source>
        <dbReference type="ARBA" id="ARBA00023136"/>
    </source>
</evidence>
<dbReference type="STRING" id="1263082.A0A068S3T8"/>
<feature type="transmembrane region" description="Helical" evidence="14">
    <location>
        <begin position="170"/>
        <end position="187"/>
    </location>
</feature>
<feature type="transmembrane region" description="Helical" evidence="14">
    <location>
        <begin position="225"/>
        <end position="243"/>
    </location>
</feature>
<evidence type="ECO:0000256" key="1">
    <source>
        <dbReference type="ARBA" id="ARBA00004477"/>
    </source>
</evidence>
<comment type="catalytic activity">
    <reaction evidence="12 14">
        <text>an alpha-D-Man-(1-&gt;2)-alpha-D-Man-(1-&gt;2)-alpha-D-Man-(1-&gt;3)-[alpha-D-Man-(1-&gt;6)]-beta-D-Man-(1-&gt;4)-beta-D-GlcNAc-(1-&gt;4)-alpha-D-GlcNAc-diphospho-di-trans,poly-cis-dolichol + a di-trans,poly-cis-dolichyl beta-D-mannosyl phosphate = an alpha-D-Man-(1-&gt;2)-alpha-D-Man-(1-&gt;2)-alpha-D-Man-(1-&gt;3)-[alpha-D-Man-(1-&gt;3)-alpha-D-Man-(1-&gt;6)]-beta-D-Man-(1-&gt;4)-beta-D-GlcNAc-(1-&gt;4)-alpha-D-GlcNAc-diphospho-di-trans,poly-cis-dolichol + a di-trans,poly-cis-dolichyl phosphate + H(+)</text>
        <dbReference type="Rhea" id="RHEA:29527"/>
        <dbReference type="Rhea" id="RHEA-COMP:19498"/>
        <dbReference type="Rhea" id="RHEA-COMP:19501"/>
        <dbReference type="Rhea" id="RHEA-COMP:19516"/>
        <dbReference type="Rhea" id="RHEA-COMP:19517"/>
        <dbReference type="ChEBI" id="CHEBI:15378"/>
        <dbReference type="ChEBI" id="CHEBI:57683"/>
        <dbReference type="ChEBI" id="CHEBI:58211"/>
        <dbReference type="ChEBI" id="CHEBI:132515"/>
        <dbReference type="ChEBI" id="CHEBI:132516"/>
        <dbReference type="EC" id="2.4.1.258"/>
    </reaction>
    <physiologicalReaction direction="left-to-right" evidence="12 14">
        <dbReference type="Rhea" id="RHEA:29528"/>
    </physiologicalReaction>
</comment>
<reference evidence="15" key="1">
    <citation type="submission" date="2013-08" db="EMBL/GenBank/DDBJ databases">
        <title>Gene expansion shapes genome architecture in the human pathogen Lichtheimia corymbifera: an evolutionary genomics analysis in the ancient terrestrial Mucorales (Mucoromycotina).</title>
        <authorList>
            <person name="Schwartze V.U."/>
            <person name="Winter S."/>
            <person name="Shelest E."/>
            <person name="Marcet-Houben M."/>
            <person name="Horn F."/>
            <person name="Wehner S."/>
            <person name="Hoffmann K."/>
            <person name="Riege K."/>
            <person name="Sammeth M."/>
            <person name="Nowrousian M."/>
            <person name="Valiante V."/>
            <person name="Linde J."/>
            <person name="Jacobsen I.D."/>
            <person name="Marz M."/>
            <person name="Brakhage A.A."/>
            <person name="Gabaldon T."/>
            <person name="Bocker S."/>
            <person name="Voigt K."/>
        </authorList>
    </citation>
    <scope>NUCLEOTIDE SEQUENCE [LARGE SCALE GENOMIC DNA]</scope>
    <source>
        <strain evidence="15">FSU 9682</strain>
    </source>
</reference>
<evidence type="ECO:0000256" key="3">
    <source>
        <dbReference type="ARBA" id="ARBA00011964"/>
    </source>
</evidence>
<evidence type="ECO:0000256" key="14">
    <source>
        <dbReference type="RuleBase" id="RU364047"/>
    </source>
</evidence>
<accession>A0A068S3T8</accession>
<evidence type="ECO:0000313" key="15">
    <source>
        <dbReference type="EMBL" id="CDH56650.1"/>
    </source>
</evidence>
<dbReference type="VEuPathDB" id="FungiDB:LCOR_07671.1"/>
<feature type="transmembrane region" description="Helical" evidence="14">
    <location>
        <begin position="35"/>
        <end position="55"/>
    </location>
</feature>
<evidence type="ECO:0000256" key="7">
    <source>
        <dbReference type="ARBA" id="ARBA00022692"/>
    </source>
</evidence>
<dbReference type="EC" id="2.4.1.258" evidence="3 14"/>
<feature type="transmembrane region" description="Helical" evidence="14">
    <location>
        <begin position="282"/>
        <end position="303"/>
    </location>
</feature>
<dbReference type="InterPro" id="IPR007873">
    <property type="entry name" value="Glycosyltransferase_ALG3"/>
</dbReference>
<keyword evidence="10 14" id="KW-0472">Membrane</keyword>
<evidence type="ECO:0000256" key="12">
    <source>
        <dbReference type="ARBA" id="ARBA00049506"/>
    </source>
</evidence>
<keyword evidence="5 14" id="KW-0328">Glycosyltransferase</keyword>
<protein>
    <recommendedName>
        <fullName evidence="4 14">Dol-P-Man:Man(5)GlcNAc(2)-PP-Dol alpha-1,3-mannosyltransferase</fullName>
        <ecNumber evidence="3 14">2.4.1.258</ecNumber>
    </recommendedName>
    <alternativeName>
        <fullName evidence="14">Dol-P-Man-dependent alpha(1-3)-mannosyltransferase</fullName>
    </alternativeName>
</protein>